<name>A0ACC0GMM8_9ERIC</name>
<dbReference type="EMBL" id="CM045765">
    <property type="protein sequence ID" value="KAI8001732.1"/>
    <property type="molecule type" value="Genomic_DNA"/>
</dbReference>
<reference evidence="1 2" key="1">
    <citation type="journal article" date="2022" name="Plant J.">
        <title>Chromosome-level genome of Camellia lanceoleosa provides a valuable resource for understanding genome evolution and self-incompatibility.</title>
        <authorList>
            <person name="Gong W."/>
            <person name="Xiao S."/>
            <person name="Wang L."/>
            <person name="Liao Z."/>
            <person name="Chang Y."/>
            <person name="Mo W."/>
            <person name="Hu G."/>
            <person name="Li W."/>
            <person name="Zhao G."/>
            <person name="Zhu H."/>
            <person name="Hu X."/>
            <person name="Ji K."/>
            <person name="Xiang X."/>
            <person name="Song Q."/>
            <person name="Yuan D."/>
            <person name="Jin S."/>
            <person name="Zhang L."/>
        </authorList>
    </citation>
    <scope>NUCLEOTIDE SEQUENCE [LARGE SCALE GENOMIC DNA]</scope>
    <source>
        <strain evidence="1">SQ_2022a</strain>
    </source>
</reference>
<evidence type="ECO:0000313" key="1">
    <source>
        <dbReference type="EMBL" id="KAI8001732.1"/>
    </source>
</evidence>
<accession>A0ACC0GMM8</accession>
<gene>
    <name evidence="1" type="ORF">LOK49_LG09G00496</name>
</gene>
<keyword evidence="2" id="KW-1185">Reference proteome</keyword>
<protein>
    <submittedName>
        <fullName evidence="1">Suppressor of RPS4-RLD 1</fullName>
    </submittedName>
</protein>
<comment type="caution">
    <text evidence="1">The sequence shown here is derived from an EMBL/GenBank/DDBJ whole genome shotgun (WGS) entry which is preliminary data.</text>
</comment>
<proteinExistence type="predicted"/>
<organism evidence="1 2">
    <name type="scientific">Camellia lanceoleosa</name>
    <dbReference type="NCBI Taxonomy" id="1840588"/>
    <lineage>
        <taxon>Eukaryota</taxon>
        <taxon>Viridiplantae</taxon>
        <taxon>Streptophyta</taxon>
        <taxon>Embryophyta</taxon>
        <taxon>Tracheophyta</taxon>
        <taxon>Spermatophyta</taxon>
        <taxon>Magnoliopsida</taxon>
        <taxon>eudicotyledons</taxon>
        <taxon>Gunneridae</taxon>
        <taxon>Pentapetalae</taxon>
        <taxon>asterids</taxon>
        <taxon>Ericales</taxon>
        <taxon>Theaceae</taxon>
        <taxon>Camellia</taxon>
    </lineage>
</organism>
<dbReference type="Proteomes" id="UP001060215">
    <property type="component" value="Chromosome 8"/>
</dbReference>
<sequence length="126" mass="13855">MEDNGVAMWVGDIVEMSSYAPLFVNTNDRSVAFLKRGDSLVSLLKSGADRELEIIEQGLLISSYADSDAAIEDLSACVKLDKDNKSAYTYLGLALSSIGEHRRAEEAHMKSIQLDPSFLESWAHLT</sequence>
<evidence type="ECO:0000313" key="2">
    <source>
        <dbReference type="Proteomes" id="UP001060215"/>
    </source>
</evidence>